<evidence type="ECO:0000256" key="3">
    <source>
        <dbReference type="ARBA" id="ARBA00022630"/>
    </source>
</evidence>
<keyword evidence="5" id="KW-0560">Oxidoreductase</keyword>
<comment type="cofactor">
    <cofactor evidence="1">
        <name>FAD</name>
        <dbReference type="ChEBI" id="CHEBI:57692"/>
    </cofactor>
</comment>
<dbReference type="InterPro" id="IPR000073">
    <property type="entry name" value="AB_hydrolase_1"/>
</dbReference>
<evidence type="ECO:0000256" key="5">
    <source>
        <dbReference type="ARBA" id="ARBA00023002"/>
    </source>
</evidence>
<evidence type="ECO:0000256" key="2">
    <source>
        <dbReference type="ARBA" id="ARBA00010790"/>
    </source>
</evidence>
<comment type="similarity">
    <text evidence="2">Belongs to the GMC oxidoreductase family.</text>
</comment>
<sequence length="345" mass="38083">MGITRADHETSVIPFRSRDDRPLSLVHVTSPATPSKGPVLLVHGAGVRAELFRPPVATTLVDVLLEDGWDVWMLNWRASIDLAPVAWTLADAAVYDHPAAVDRVLAETGAETLKAVIHCQGSTSFAMSAAAGLLPRVDTIVSNAVSLHPVVPAFSRFKIERLAPLVQRFSPFLSPAWGNRSEGYFSRAVRAIVKASHHECDNTVCKLVSFTYGSGRPALWRHENLDETTHSWIKGEFAEVPLSFFTEMGRCIRAGRLVTVGNHPELPDDFGAQAPRTDARFALLAGLENLCFLPESQERTYEFLSRHRPGRDTLHLIPGYGHLDVFFGSNAWQDTFPIIVKELNS</sequence>
<dbReference type="EMBL" id="JAYGGQ010000016">
    <property type="protein sequence ID" value="MEA5456653.1"/>
    <property type="molecule type" value="Genomic_DNA"/>
</dbReference>
<dbReference type="RefSeq" id="WP_323280552.1">
    <property type="nucleotide sequence ID" value="NZ_JAYGGQ010000016.1"/>
</dbReference>
<gene>
    <name evidence="7" type="ORF">SPF06_18165</name>
</gene>
<feature type="domain" description="AB hydrolase-1" evidence="6">
    <location>
        <begin position="38"/>
        <end position="145"/>
    </location>
</feature>
<organism evidence="7 8">
    <name type="scientific">Sinomonas terricola</name>
    <dbReference type="NCBI Taxonomy" id="3110330"/>
    <lineage>
        <taxon>Bacteria</taxon>
        <taxon>Bacillati</taxon>
        <taxon>Actinomycetota</taxon>
        <taxon>Actinomycetes</taxon>
        <taxon>Micrococcales</taxon>
        <taxon>Micrococcaceae</taxon>
        <taxon>Sinomonas</taxon>
    </lineage>
</organism>
<dbReference type="PANTHER" id="PTHR47470:SF1">
    <property type="entry name" value="FAD-DEPENDENT OXIDOREDUCTASE 2 FAD BINDING DOMAIN-CONTAINING PROTEIN"/>
    <property type="match status" value="1"/>
</dbReference>
<proteinExistence type="inferred from homology"/>
<accession>A0ABU5TAQ3</accession>
<dbReference type="SUPFAM" id="SSF53474">
    <property type="entry name" value="alpha/beta-Hydrolases"/>
    <property type="match status" value="1"/>
</dbReference>
<dbReference type="InterPro" id="IPR052542">
    <property type="entry name" value="Cholesterol_Oxidase"/>
</dbReference>
<dbReference type="PANTHER" id="PTHR47470">
    <property type="entry name" value="CHOLESTEROL OXIDASE"/>
    <property type="match status" value="1"/>
</dbReference>
<protein>
    <submittedName>
        <fullName evidence="7">Esterase</fullName>
    </submittedName>
</protein>
<evidence type="ECO:0000256" key="1">
    <source>
        <dbReference type="ARBA" id="ARBA00001974"/>
    </source>
</evidence>
<evidence type="ECO:0000259" key="6">
    <source>
        <dbReference type="Pfam" id="PF00561"/>
    </source>
</evidence>
<keyword evidence="3" id="KW-0285">Flavoprotein</keyword>
<dbReference type="Proteomes" id="UP001304769">
    <property type="component" value="Unassembled WGS sequence"/>
</dbReference>
<reference evidence="7 8" key="1">
    <citation type="submission" date="2023-12" db="EMBL/GenBank/DDBJ databases">
        <title>Sinomonas terricola sp. nov, isolated from litchi orchard soil in Guangdong, PR China.</title>
        <authorList>
            <person name="Jiaxin W."/>
            <person name="Yang Z."/>
            <person name="Honghui Z."/>
        </authorList>
    </citation>
    <scope>NUCLEOTIDE SEQUENCE [LARGE SCALE GENOMIC DNA]</scope>
    <source>
        <strain evidence="7 8">JGH33</strain>
    </source>
</reference>
<dbReference type="Gene3D" id="3.40.50.1820">
    <property type="entry name" value="alpha/beta hydrolase"/>
    <property type="match status" value="1"/>
</dbReference>
<evidence type="ECO:0000313" key="7">
    <source>
        <dbReference type="EMBL" id="MEA5456653.1"/>
    </source>
</evidence>
<name>A0ABU5TAQ3_9MICC</name>
<dbReference type="InterPro" id="IPR029058">
    <property type="entry name" value="AB_hydrolase_fold"/>
</dbReference>
<keyword evidence="4" id="KW-0274">FAD</keyword>
<evidence type="ECO:0000313" key="8">
    <source>
        <dbReference type="Proteomes" id="UP001304769"/>
    </source>
</evidence>
<dbReference type="Pfam" id="PF00561">
    <property type="entry name" value="Abhydrolase_1"/>
    <property type="match status" value="1"/>
</dbReference>
<evidence type="ECO:0000256" key="4">
    <source>
        <dbReference type="ARBA" id="ARBA00022827"/>
    </source>
</evidence>
<keyword evidence="8" id="KW-1185">Reference proteome</keyword>
<comment type="caution">
    <text evidence="7">The sequence shown here is derived from an EMBL/GenBank/DDBJ whole genome shotgun (WGS) entry which is preliminary data.</text>
</comment>